<reference evidence="3 4" key="1">
    <citation type="submission" date="2019-12" db="EMBL/GenBank/DDBJ databases">
        <title>Genomic-based taxomic classification of the family Erythrobacteraceae.</title>
        <authorList>
            <person name="Xu L."/>
        </authorList>
    </citation>
    <scope>NUCLEOTIDE SEQUENCE [LARGE SCALE GENOMIC DNA]</scope>
    <source>
        <strain evidence="3 4">KCTC 42453</strain>
    </source>
</reference>
<proteinExistence type="predicted"/>
<feature type="domain" description="Metallo-beta-lactamase" evidence="2">
    <location>
        <begin position="61"/>
        <end position="258"/>
    </location>
</feature>
<feature type="signal peptide" evidence="1">
    <location>
        <begin position="1"/>
        <end position="20"/>
    </location>
</feature>
<name>A0A845AWP3_9SPHN</name>
<dbReference type="InterPro" id="IPR050855">
    <property type="entry name" value="NDM-1-like"/>
</dbReference>
<dbReference type="Gene3D" id="3.60.15.10">
    <property type="entry name" value="Ribonuclease Z/Hydroxyacylglutathione hydrolase-like"/>
    <property type="match status" value="1"/>
</dbReference>
<dbReference type="EMBL" id="WTYL01000001">
    <property type="protein sequence ID" value="MXP43431.1"/>
    <property type="molecule type" value="Genomic_DNA"/>
</dbReference>
<evidence type="ECO:0000256" key="1">
    <source>
        <dbReference type="SAM" id="SignalP"/>
    </source>
</evidence>
<sequence>MSAKTAAAALLLTASCTAQKPEIGAPPASVWTETCEDWADWDKPGPPFRIHGDSYYVGTCGIGAILITGDQGHVLIDGGTQDGAAEIMANIAELGFAIEDVKIILNSHEHFDHVGGLSSLQRASGAEVLTSVQAADVLRSGREGSDDPQAGLHAPFEPVANVLEGLDPSAKNGSQRVTLGTTELTAIATPGHTAGALTWQWRSCDPSGDCRTIVYADSMSPISNDTYRFSGHPEYLAAFRQGIARVAALDCDILLTPHPSASGLRDKLLAGDFTSGMNCRQYAASITDRLDARLAEEAAR</sequence>
<dbReference type="InterPro" id="IPR036866">
    <property type="entry name" value="RibonucZ/Hydroxyglut_hydro"/>
</dbReference>
<dbReference type="OrthoDB" id="9773738at2"/>
<dbReference type="PANTHER" id="PTHR42951:SF17">
    <property type="entry name" value="METALLO-BETA-LACTAMASE DOMAIN-CONTAINING PROTEIN"/>
    <property type="match status" value="1"/>
</dbReference>
<dbReference type="PROSITE" id="PS51257">
    <property type="entry name" value="PROKAR_LIPOPROTEIN"/>
    <property type="match status" value="1"/>
</dbReference>
<evidence type="ECO:0000259" key="2">
    <source>
        <dbReference type="SMART" id="SM00849"/>
    </source>
</evidence>
<dbReference type="Proteomes" id="UP000431922">
    <property type="component" value="Unassembled WGS sequence"/>
</dbReference>
<dbReference type="NCBIfam" id="NF033105">
    <property type="entry name" value="bla_subclass_B3"/>
    <property type="match status" value="1"/>
</dbReference>
<keyword evidence="1" id="KW-0732">Signal</keyword>
<dbReference type="RefSeq" id="WP_160755035.1">
    <property type="nucleotide sequence ID" value="NZ_WTYL01000001.1"/>
</dbReference>
<dbReference type="NCBIfam" id="NF012229">
    <property type="entry name" value="bla_class_B_core"/>
    <property type="match status" value="1"/>
</dbReference>
<dbReference type="SMART" id="SM00849">
    <property type="entry name" value="Lactamase_B"/>
    <property type="match status" value="1"/>
</dbReference>
<comment type="caution">
    <text evidence="3">The sequence shown here is derived from an EMBL/GenBank/DDBJ whole genome shotgun (WGS) entry which is preliminary data.</text>
</comment>
<dbReference type="Pfam" id="PF00753">
    <property type="entry name" value="Lactamase_B"/>
    <property type="match status" value="1"/>
</dbReference>
<gene>
    <name evidence="3" type="primary">bla</name>
    <name evidence="3" type="ORF">GRI65_03045</name>
</gene>
<evidence type="ECO:0000313" key="4">
    <source>
        <dbReference type="Proteomes" id="UP000431922"/>
    </source>
</evidence>
<feature type="chain" id="PRO_5033035553" evidence="1">
    <location>
        <begin position="21"/>
        <end position="300"/>
    </location>
</feature>
<organism evidence="3 4">
    <name type="scientific">Allopontixanthobacter sediminis</name>
    <dbReference type="NCBI Taxonomy" id="1689985"/>
    <lineage>
        <taxon>Bacteria</taxon>
        <taxon>Pseudomonadati</taxon>
        <taxon>Pseudomonadota</taxon>
        <taxon>Alphaproteobacteria</taxon>
        <taxon>Sphingomonadales</taxon>
        <taxon>Erythrobacteraceae</taxon>
        <taxon>Allopontixanthobacter</taxon>
    </lineage>
</organism>
<dbReference type="PANTHER" id="PTHR42951">
    <property type="entry name" value="METALLO-BETA-LACTAMASE DOMAIN-CONTAINING"/>
    <property type="match status" value="1"/>
</dbReference>
<keyword evidence="4" id="KW-1185">Reference proteome</keyword>
<dbReference type="SUPFAM" id="SSF56281">
    <property type="entry name" value="Metallo-hydrolase/oxidoreductase"/>
    <property type="match status" value="1"/>
</dbReference>
<protein>
    <submittedName>
        <fullName evidence="3">Subclass B3 metallo-beta-lactamase</fullName>
    </submittedName>
</protein>
<evidence type="ECO:0000313" key="3">
    <source>
        <dbReference type="EMBL" id="MXP43431.1"/>
    </source>
</evidence>
<dbReference type="AlphaFoldDB" id="A0A845AWP3"/>
<dbReference type="InterPro" id="IPR001279">
    <property type="entry name" value="Metallo-B-lactamas"/>
</dbReference>
<accession>A0A845AWP3</accession>